<feature type="transmembrane region" description="Helical" evidence="1">
    <location>
        <begin position="6"/>
        <end position="23"/>
    </location>
</feature>
<feature type="transmembrane region" description="Helical" evidence="1">
    <location>
        <begin position="165"/>
        <end position="184"/>
    </location>
</feature>
<accession>A0A843QXX1</accession>
<gene>
    <name evidence="2" type="ORF">GC247_01660</name>
</gene>
<keyword evidence="1" id="KW-1133">Transmembrane helix</keyword>
<protein>
    <submittedName>
        <fullName evidence="2">Uncharacterized protein</fullName>
    </submittedName>
</protein>
<dbReference type="RefSeq" id="WP_187348864.1">
    <property type="nucleotide sequence ID" value="NZ_WHJL01000009.1"/>
</dbReference>
<feature type="transmembrane region" description="Helical" evidence="1">
    <location>
        <begin position="81"/>
        <end position="101"/>
    </location>
</feature>
<reference evidence="2 3" key="1">
    <citation type="submission" date="2019-10" db="EMBL/GenBank/DDBJ databases">
        <title>Genome Sequencing and assembly of Lactobacillus fermentum I2, a lactic acid bacteria.</title>
        <authorList>
            <person name="Lopes L.S."/>
            <person name="Persinoti G.F."/>
            <person name="Riano-Pachon D.M."/>
            <person name="Labate C.A."/>
        </authorList>
    </citation>
    <scope>NUCLEOTIDE SEQUENCE [LARGE SCALE GENOMIC DNA]</scope>
    <source>
        <strain evidence="2 3">I2</strain>
    </source>
</reference>
<feature type="transmembrane region" description="Helical" evidence="1">
    <location>
        <begin position="113"/>
        <end position="140"/>
    </location>
</feature>
<evidence type="ECO:0000313" key="3">
    <source>
        <dbReference type="Proteomes" id="UP000466799"/>
    </source>
</evidence>
<dbReference type="EMBL" id="WHJL01000009">
    <property type="protein sequence ID" value="MPQ34648.1"/>
    <property type="molecule type" value="Genomic_DNA"/>
</dbReference>
<evidence type="ECO:0000313" key="2">
    <source>
        <dbReference type="EMBL" id="MPQ34648.1"/>
    </source>
</evidence>
<dbReference type="Proteomes" id="UP000466799">
    <property type="component" value="Unassembled WGS sequence"/>
</dbReference>
<proteinExistence type="predicted"/>
<dbReference type="AlphaFoldDB" id="A0A843QXX1"/>
<evidence type="ECO:0000256" key="1">
    <source>
        <dbReference type="SAM" id="Phobius"/>
    </source>
</evidence>
<keyword evidence="1" id="KW-0472">Membrane</keyword>
<name>A0A843QXX1_LIMFE</name>
<organism evidence="2 3">
    <name type="scientific">Limosilactobacillus fermentum</name>
    <name type="common">Lactobacillus fermentum</name>
    <dbReference type="NCBI Taxonomy" id="1613"/>
    <lineage>
        <taxon>Bacteria</taxon>
        <taxon>Bacillati</taxon>
        <taxon>Bacillota</taxon>
        <taxon>Bacilli</taxon>
        <taxon>Lactobacillales</taxon>
        <taxon>Lactobacillaceae</taxon>
        <taxon>Limosilactobacillus</taxon>
    </lineage>
</organism>
<keyword evidence="1" id="KW-0812">Transmembrane</keyword>
<comment type="caution">
    <text evidence="2">The sequence shown here is derived from an EMBL/GenBank/DDBJ whole genome shotgun (WGS) entry which is preliminary data.</text>
</comment>
<sequence>MTAVTVAGLMVVAIWLVALKKRPAYPQALQEGWQSYIRQGMLSGAKLAPFFIAIGYFSNAFDGSPVALALSKVVGPNLSHLSWGLLFVIPVAIVLLALLGIHPLVSITLLGQVLLTSQVTIPTLAIALALNVGGALSYLVSPFEGAIVLISDLADVPPTTVAIKYNGWFGLWFLLLSTVVIYFFTN</sequence>
<feature type="transmembrane region" description="Helical" evidence="1">
    <location>
        <begin position="44"/>
        <end position="61"/>
    </location>
</feature>